<accession>A0AAD9BJ00</accession>
<dbReference type="GO" id="GO:0035102">
    <property type="term" value="C:PRC1 complex"/>
    <property type="evidence" value="ECO:0007669"/>
    <property type="project" value="TreeGrafter"/>
</dbReference>
<feature type="compositionally biased region" description="Polar residues" evidence="8">
    <location>
        <begin position="553"/>
        <end position="566"/>
    </location>
</feature>
<feature type="region of interest" description="Disordered" evidence="8">
    <location>
        <begin position="1"/>
        <end position="197"/>
    </location>
</feature>
<dbReference type="GO" id="GO:0003682">
    <property type="term" value="F:chromatin binding"/>
    <property type="evidence" value="ECO:0007669"/>
    <property type="project" value="TreeGrafter"/>
</dbReference>
<dbReference type="InterPro" id="IPR038603">
    <property type="entry name" value="Znf_FCS_sf"/>
</dbReference>
<feature type="region of interest" description="Disordered" evidence="8">
    <location>
        <begin position="392"/>
        <end position="693"/>
    </location>
</feature>
<dbReference type="GO" id="GO:0008270">
    <property type="term" value="F:zinc ion binding"/>
    <property type="evidence" value="ECO:0007669"/>
    <property type="project" value="UniProtKB-KW"/>
</dbReference>
<dbReference type="Gene3D" id="1.10.150.50">
    <property type="entry name" value="Transcription Factor, Ets-1"/>
    <property type="match status" value="1"/>
</dbReference>
<feature type="compositionally biased region" description="Low complexity" evidence="8">
    <location>
        <begin position="17"/>
        <end position="28"/>
    </location>
</feature>
<dbReference type="InterPro" id="IPR013761">
    <property type="entry name" value="SAM/pointed_sf"/>
</dbReference>
<keyword evidence="11" id="KW-1185">Reference proteome</keyword>
<evidence type="ECO:0000256" key="2">
    <source>
        <dbReference type="ARBA" id="ARBA00022723"/>
    </source>
</evidence>
<feature type="compositionally biased region" description="Low complexity" evidence="8">
    <location>
        <begin position="44"/>
        <end position="53"/>
    </location>
</feature>
<name>A0AAD9BJ00_DISEL</name>
<dbReference type="PROSITE" id="PS51024">
    <property type="entry name" value="ZF_FCS"/>
    <property type="match status" value="1"/>
</dbReference>
<organism evidence="10 11">
    <name type="scientific">Dissostichus eleginoides</name>
    <name type="common">Patagonian toothfish</name>
    <name type="synonym">Dissostichus amissus</name>
    <dbReference type="NCBI Taxonomy" id="100907"/>
    <lineage>
        <taxon>Eukaryota</taxon>
        <taxon>Metazoa</taxon>
        <taxon>Chordata</taxon>
        <taxon>Craniata</taxon>
        <taxon>Vertebrata</taxon>
        <taxon>Euteleostomi</taxon>
        <taxon>Actinopterygii</taxon>
        <taxon>Neopterygii</taxon>
        <taxon>Teleostei</taxon>
        <taxon>Neoteleostei</taxon>
        <taxon>Acanthomorphata</taxon>
        <taxon>Eupercaria</taxon>
        <taxon>Perciformes</taxon>
        <taxon>Notothenioidei</taxon>
        <taxon>Nototheniidae</taxon>
        <taxon>Dissostichus</taxon>
    </lineage>
</organism>
<evidence type="ECO:0000313" key="11">
    <source>
        <dbReference type="Proteomes" id="UP001228049"/>
    </source>
</evidence>
<dbReference type="SMART" id="SM00454">
    <property type="entry name" value="SAM"/>
    <property type="match status" value="1"/>
</dbReference>
<evidence type="ECO:0000259" key="9">
    <source>
        <dbReference type="PROSITE" id="PS51024"/>
    </source>
</evidence>
<dbReference type="GO" id="GO:0045892">
    <property type="term" value="P:negative regulation of DNA-templated transcription"/>
    <property type="evidence" value="ECO:0007669"/>
    <property type="project" value="TreeGrafter"/>
</dbReference>
<dbReference type="InterPro" id="IPR001660">
    <property type="entry name" value="SAM"/>
</dbReference>
<dbReference type="InterPro" id="IPR012313">
    <property type="entry name" value="Znf_FCS"/>
</dbReference>
<dbReference type="GO" id="GO:0042393">
    <property type="term" value="F:histone binding"/>
    <property type="evidence" value="ECO:0007669"/>
    <property type="project" value="TreeGrafter"/>
</dbReference>
<feature type="compositionally biased region" description="Pro residues" evidence="8">
    <location>
        <begin position="627"/>
        <end position="638"/>
    </location>
</feature>
<protein>
    <submittedName>
        <fullName evidence="10">Polyhomeotic-like protein 3</fullName>
    </submittedName>
</protein>
<dbReference type="PANTHER" id="PTHR12247:SF86">
    <property type="entry name" value="POLYHOMEOTIC-LIKE PROTEIN 2"/>
    <property type="match status" value="1"/>
</dbReference>
<evidence type="ECO:0000256" key="8">
    <source>
        <dbReference type="SAM" id="MobiDB-lite"/>
    </source>
</evidence>
<comment type="caution">
    <text evidence="10">The sequence shown here is derived from an EMBL/GenBank/DDBJ whole genome shotgun (WGS) entry which is preliminary data.</text>
</comment>
<evidence type="ECO:0000256" key="4">
    <source>
        <dbReference type="ARBA" id="ARBA00022833"/>
    </source>
</evidence>
<dbReference type="EMBL" id="JASDAP010000021">
    <property type="protein sequence ID" value="KAK1884740.1"/>
    <property type="molecule type" value="Genomic_DNA"/>
</dbReference>
<feature type="compositionally biased region" description="Polar residues" evidence="8">
    <location>
        <begin position="732"/>
        <end position="741"/>
    </location>
</feature>
<dbReference type="SUPFAM" id="SSF47769">
    <property type="entry name" value="SAM/Pointed domain"/>
    <property type="match status" value="1"/>
</dbReference>
<feature type="region of interest" description="Disordered" evidence="8">
    <location>
        <begin position="253"/>
        <end position="294"/>
    </location>
</feature>
<feature type="domain" description="FCS-type" evidence="9">
    <location>
        <begin position="775"/>
        <end position="809"/>
    </location>
</feature>
<feature type="compositionally biased region" description="Basic and acidic residues" evidence="8">
    <location>
        <begin position="1"/>
        <end position="15"/>
    </location>
</feature>
<evidence type="ECO:0000256" key="7">
    <source>
        <dbReference type="PROSITE-ProRule" id="PRU00367"/>
    </source>
</evidence>
<dbReference type="AlphaFoldDB" id="A0AAD9BJ00"/>
<dbReference type="PANTHER" id="PTHR12247">
    <property type="entry name" value="POLYCOMB GROUP PROTEIN"/>
    <property type="match status" value="1"/>
</dbReference>
<feature type="compositionally biased region" description="Basic and acidic residues" evidence="8">
    <location>
        <begin position="473"/>
        <end position="526"/>
    </location>
</feature>
<evidence type="ECO:0000313" key="10">
    <source>
        <dbReference type="EMBL" id="KAK1884740.1"/>
    </source>
</evidence>
<feature type="compositionally biased region" description="Polar residues" evidence="8">
    <location>
        <begin position="274"/>
        <end position="286"/>
    </location>
</feature>
<dbReference type="Proteomes" id="UP001228049">
    <property type="component" value="Unassembled WGS sequence"/>
</dbReference>
<feature type="compositionally biased region" description="Pro residues" evidence="8">
    <location>
        <begin position="253"/>
        <end position="271"/>
    </location>
</feature>
<reference evidence="10" key="1">
    <citation type="submission" date="2023-04" db="EMBL/GenBank/DDBJ databases">
        <title>Chromosome-level genome of Chaenocephalus aceratus.</title>
        <authorList>
            <person name="Park H."/>
        </authorList>
    </citation>
    <scope>NUCLEOTIDE SEQUENCE</scope>
    <source>
        <strain evidence="10">DE</strain>
        <tissue evidence="10">Muscle</tissue>
    </source>
</reference>
<dbReference type="Pfam" id="PF21319">
    <property type="entry name" value="zf-FCS_1"/>
    <property type="match status" value="1"/>
</dbReference>
<feature type="compositionally biased region" description="Low complexity" evidence="8">
    <location>
        <begin position="601"/>
        <end position="626"/>
    </location>
</feature>
<feature type="region of interest" description="Disordered" evidence="8">
    <location>
        <begin position="358"/>
        <end position="379"/>
    </location>
</feature>
<keyword evidence="3 7" id="KW-0863">Zinc-finger</keyword>
<evidence type="ECO:0000256" key="5">
    <source>
        <dbReference type="ARBA" id="ARBA00023125"/>
    </source>
</evidence>
<feature type="compositionally biased region" description="Pro residues" evidence="8">
    <location>
        <begin position="80"/>
        <end position="91"/>
    </location>
</feature>
<dbReference type="Pfam" id="PF00536">
    <property type="entry name" value="SAM_1"/>
    <property type="match status" value="1"/>
</dbReference>
<keyword evidence="5" id="KW-0238">DNA-binding</keyword>
<proteinExistence type="predicted"/>
<feature type="compositionally biased region" description="Low complexity" evidence="8">
    <location>
        <begin position="107"/>
        <end position="168"/>
    </location>
</feature>
<gene>
    <name evidence="10" type="ORF">KUDE01_030938</name>
</gene>
<dbReference type="Gene3D" id="3.30.60.160">
    <property type="match status" value="1"/>
</dbReference>
<feature type="region of interest" description="Disordered" evidence="8">
    <location>
        <begin position="732"/>
        <end position="751"/>
    </location>
</feature>
<dbReference type="GO" id="GO:0003677">
    <property type="term" value="F:DNA binding"/>
    <property type="evidence" value="ECO:0007669"/>
    <property type="project" value="UniProtKB-KW"/>
</dbReference>
<feature type="compositionally biased region" description="Low complexity" evidence="8">
    <location>
        <begin position="438"/>
        <end position="451"/>
    </location>
</feature>
<evidence type="ECO:0000256" key="1">
    <source>
        <dbReference type="ARBA" id="ARBA00004123"/>
    </source>
</evidence>
<keyword evidence="6" id="KW-0539">Nucleus</keyword>
<evidence type="ECO:0000256" key="6">
    <source>
        <dbReference type="ARBA" id="ARBA00023242"/>
    </source>
</evidence>
<sequence>MDRELVRGSQSEHGESTNGTTPDTSTPTTPTPPRLTPNPMLLDSPAPTVTPTTSSPPPPLTPAPSVSAAHIPKAAGAAAPPSPHLLIPAPPKLTSTATPALRTYSRPILPSKTSPTIPSSPVVASSSLLSSSSSTSTTLSTKTSTSLTNGNTRPTPSISTPITPFHTPASPPGRQVSQVHPAGTPGLVRANQSASPVRQRVSQQTLLLGKGLKGCGQDQVLLRAQMLQSLTLRPPPPGVLTIPPSLRLKTPCSAPPPLSRPHAPIFPPLRPRPQSCSTETPNTPSRHLSVPPPTLYSPVRAVPLRPRLHSPNGHRLVSSRQTSTLQPIAAAPVCQAPPTRSPLSALKSCPLTQTLLGQSQHSSLPGTTSASSHFERTPSAARQLQIIALSSGRQTKPCTYPPAALAPPTVEAQEKPSQSKRTLSGEHVLPLPRPLIPSLPKNSSPPSLLSPASPPQTQTLLRRGEGREEDEQREGGRGREGDREELRGEKDDQRGKEKQKLPPEREESIVGQKKEEEEEETVRVEEQMEVTEEGQSDGQKVGKNMEEEGESAMDQSESLHQDQNLDTDPVEDEEQKPVLGPAPESLQPGGQEDFSEDMSTQSDNQSALSSLSSQSPPSSPFISPSGEPHPPLLPPQPALPTDLSQSQPETEKVAKSNGESQPPETETEPLGQSGDESENLDQSLSSPWEPGAWPEGRQVLTHLVEGFVIQEGLQPFPVNRSSLLVPARVSTPQEVNGTNGSAALPVTDTEKPAEHCIESEGEVGGDAEDPDKSPVQRDRTVLHCQFCGKRGHAHNFMRSKRFCSTSCARGFNVRLTKRLRALSAGSRSERPRPALNRAESVPGKPLLLRLPRDLDVAEAFRLQEIDGQALLLLTEDHLMTSMNIKLGPALKICAHINTLKNQ</sequence>
<feature type="compositionally biased region" description="Low complexity" evidence="8">
    <location>
        <begin position="63"/>
        <end position="79"/>
    </location>
</feature>
<keyword evidence="4" id="KW-0862">Zinc</keyword>
<keyword evidence="2" id="KW-0479">Metal-binding</keyword>
<comment type="subcellular location">
    <subcellularLocation>
        <location evidence="1">Nucleus</location>
    </subcellularLocation>
</comment>
<evidence type="ECO:0000256" key="3">
    <source>
        <dbReference type="ARBA" id="ARBA00022771"/>
    </source>
</evidence>
<dbReference type="InterPro" id="IPR050548">
    <property type="entry name" value="PcG_chromatin_remod_factors"/>
</dbReference>
<feature type="compositionally biased region" description="Polar residues" evidence="8">
    <location>
        <begin position="358"/>
        <end position="372"/>
    </location>
</feature>